<dbReference type="RefSeq" id="WP_336558060.1">
    <property type="nucleotide sequence ID" value="NZ_JAYLLN010000077.1"/>
</dbReference>
<sequence>NSILKHGEGYTPRPKSLDMFVNTPHGEVLVECLSSGYKSSLTVLLGIIRGIESSSTTNLVNEFNGIIIIDEIDLHLHPQWQAKLVDVIRKLVPKAQVICTTHSPHIIQAAKPEEVIALGEDVNGNISVKEIPSPSEYGFQGWTIEEILTDVMGLGQTMSSLFIESLEKFNVALRKKDREMLMCEYKKLREMVHPQNPLATLLSVQAGELMIWEDLK</sequence>
<dbReference type="SUPFAM" id="SSF52540">
    <property type="entry name" value="P-loop containing nucleoside triphosphate hydrolases"/>
    <property type="match status" value="1"/>
</dbReference>
<dbReference type="PANTHER" id="PTHR43581:SF2">
    <property type="entry name" value="EXCINUCLEASE ATPASE SUBUNIT"/>
    <property type="match status" value="1"/>
</dbReference>
<dbReference type="PANTHER" id="PTHR43581">
    <property type="entry name" value="ATP/GTP PHOSPHATASE"/>
    <property type="match status" value="1"/>
</dbReference>
<dbReference type="EMBL" id="JAYLLN010000077">
    <property type="protein sequence ID" value="MEI5986515.1"/>
    <property type="molecule type" value="Genomic_DNA"/>
</dbReference>
<organism evidence="2 3">
    <name type="scientific">Sphingobacterium tenebrionis</name>
    <dbReference type="NCBI Taxonomy" id="3111775"/>
    <lineage>
        <taxon>Bacteria</taxon>
        <taxon>Pseudomonadati</taxon>
        <taxon>Bacteroidota</taxon>
        <taxon>Sphingobacteriia</taxon>
        <taxon>Sphingobacteriales</taxon>
        <taxon>Sphingobacteriaceae</taxon>
        <taxon>Sphingobacterium</taxon>
    </lineage>
</organism>
<dbReference type="InterPro" id="IPR003959">
    <property type="entry name" value="ATPase_AAA_core"/>
</dbReference>
<accession>A0ABU8I9V0</accession>
<dbReference type="Gene3D" id="3.40.50.300">
    <property type="entry name" value="P-loop containing nucleotide triphosphate hydrolases"/>
    <property type="match status" value="1"/>
</dbReference>
<dbReference type="Proteomes" id="UP001363035">
    <property type="component" value="Unassembled WGS sequence"/>
</dbReference>
<comment type="caution">
    <text evidence="2">The sequence shown here is derived from an EMBL/GenBank/DDBJ whole genome shotgun (WGS) entry which is preliminary data.</text>
</comment>
<keyword evidence="3" id="KW-1185">Reference proteome</keyword>
<gene>
    <name evidence="2" type="ORF">VJ786_16535</name>
</gene>
<name>A0ABU8I9V0_9SPHI</name>
<feature type="domain" description="ATPase AAA-type core" evidence="1">
    <location>
        <begin position="27"/>
        <end position="107"/>
    </location>
</feature>
<dbReference type="InterPro" id="IPR051396">
    <property type="entry name" value="Bact_Antivir_Def_Nuclease"/>
</dbReference>
<protein>
    <submittedName>
        <fullName evidence="2">AAA family ATPase</fullName>
    </submittedName>
</protein>
<feature type="non-terminal residue" evidence="2">
    <location>
        <position position="1"/>
    </location>
</feature>
<evidence type="ECO:0000313" key="2">
    <source>
        <dbReference type="EMBL" id="MEI5986515.1"/>
    </source>
</evidence>
<dbReference type="Pfam" id="PF13304">
    <property type="entry name" value="AAA_21"/>
    <property type="match status" value="1"/>
</dbReference>
<evidence type="ECO:0000259" key="1">
    <source>
        <dbReference type="Pfam" id="PF13304"/>
    </source>
</evidence>
<evidence type="ECO:0000313" key="3">
    <source>
        <dbReference type="Proteomes" id="UP001363035"/>
    </source>
</evidence>
<dbReference type="InterPro" id="IPR027417">
    <property type="entry name" value="P-loop_NTPase"/>
</dbReference>
<reference evidence="2 3" key="1">
    <citation type="submission" date="2024-01" db="EMBL/GenBank/DDBJ databases">
        <title>Sphingobacterium tenebrionis sp. nov., a novel endophyte isolated from tenebrio molitor intestines.</title>
        <authorList>
            <person name="Zhang C."/>
        </authorList>
    </citation>
    <scope>NUCLEOTIDE SEQUENCE [LARGE SCALE GENOMIC DNA]</scope>
    <source>
        <strain evidence="2 3">PU5-4</strain>
    </source>
</reference>
<proteinExistence type="predicted"/>